<keyword evidence="1" id="KW-0472">Membrane</keyword>
<evidence type="ECO:0000313" key="2">
    <source>
        <dbReference type="EMBL" id="NYD74941.1"/>
    </source>
</evidence>
<feature type="transmembrane region" description="Helical" evidence="1">
    <location>
        <begin position="12"/>
        <end position="36"/>
    </location>
</feature>
<dbReference type="AlphaFoldDB" id="A0A852T246"/>
<dbReference type="EMBL" id="JACCBJ010000001">
    <property type="protein sequence ID" value="NYD74941.1"/>
    <property type="molecule type" value="Genomic_DNA"/>
</dbReference>
<gene>
    <name evidence="2" type="ORF">BJ963_002460</name>
</gene>
<comment type="caution">
    <text evidence="2">The sequence shown here is derived from an EMBL/GenBank/DDBJ whole genome shotgun (WGS) entry which is preliminary data.</text>
</comment>
<accession>A0A852T246</accession>
<organism evidence="2 3">
    <name type="scientific">Leifsonia soli</name>
    <dbReference type="NCBI Taxonomy" id="582665"/>
    <lineage>
        <taxon>Bacteria</taxon>
        <taxon>Bacillati</taxon>
        <taxon>Actinomycetota</taxon>
        <taxon>Actinomycetes</taxon>
        <taxon>Micrococcales</taxon>
        <taxon>Microbacteriaceae</taxon>
        <taxon>Leifsonia</taxon>
    </lineage>
</organism>
<dbReference type="Proteomes" id="UP000589620">
    <property type="component" value="Unassembled WGS sequence"/>
</dbReference>
<reference evidence="2 3" key="1">
    <citation type="submission" date="2020-07" db="EMBL/GenBank/DDBJ databases">
        <title>Sequencing the genomes of 1000 actinobacteria strains.</title>
        <authorList>
            <person name="Klenk H.-P."/>
        </authorList>
    </citation>
    <scope>NUCLEOTIDE SEQUENCE [LARGE SCALE GENOMIC DNA]</scope>
    <source>
        <strain evidence="2 3">DSM 23871</strain>
    </source>
</reference>
<feature type="transmembrane region" description="Helical" evidence="1">
    <location>
        <begin position="95"/>
        <end position="113"/>
    </location>
</feature>
<dbReference type="RefSeq" id="WP_064110152.1">
    <property type="nucleotide sequence ID" value="NZ_BAAAPX010000001.1"/>
</dbReference>
<protein>
    <submittedName>
        <fullName evidence="2">Uncharacterized protein</fullName>
    </submittedName>
</protein>
<proteinExistence type="predicted"/>
<sequence>MLADCISTHTRTWRCLIVLLVAVAGILTGMLAMHVVSTPMSQPHELTMSHAALAAAAPGQSNGAGAHSAAIAPASAGMGTTSGCAADGCDPMHDMTAMVCTLALLAATILLIAPGLTRALLGMGMLAAAATLIRSVAGTIGSSPPSLLALSVDRR</sequence>
<name>A0A852T246_9MICO</name>
<evidence type="ECO:0000313" key="3">
    <source>
        <dbReference type="Proteomes" id="UP000589620"/>
    </source>
</evidence>
<evidence type="ECO:0000256" key="1">
    <source>
        <dbReference type="SAM" id="Phobius"/>
    </source>
</evidence>
<keyword evidence="1" id="KW-1133">Transmembrane helix</keyword>
<keyword evidence="1" id="KW-0812">Transmembrane</keyword>
<keyword evidence="3" id="KW-1185">Reference proteome</keyword>